<protein>
    <submittedName>
        <fullName evidence="1">Uncharacterized protein</fullName>
    </submittedName>
</protein>
<dbReference type="eggNOG" id="COG0412">
    <property type="taxonomic scope" value="Bacteria"/>
</dbReference>
<reference evidence="1 2" key="1">
    <citation type="journal article" date="2015" name="Int. J. Syst. Evol. Microbiol.">
        <title>Nitrosospira lacus sp. nov., a psychrotolerant, ammonia-oxidizing bacterium from sandy lake sediment.</title>
        <authorList>
            <person name="Urakawa H."/>
            <person name="Garcia J.C."/>
            <person name="Nielsen J.L."/>
            <person name="Le V.Q."/>
            <person name="Kozlowski J.A."/>
            <person name="Stein L.Y."/>
            <person name="Lim C.K."/>
            <person name="Pommerening-Roser A."/>
            <person name="Martens-Habbena W."/>
            <person name="Stahl D.A."/>
            <person name="Klotz M.G."/>
        </authorList>
    </citation>
    <scope>NUCLEOTIDE SEQUENCE [LARGE SCALE GENOMIC DNA]</scope>
    <source>
        <strain evidence="1 2">APG3</strain>
    </source>
</reference>
<name>A0A1W6SQ14_9PROT</name>
<dbReference type="EMBL" id="CP021106">
    <property type="protein sequence ID" value="ARO87862.1"/>
    <property type="molecule type" value="Genomic_DNA"/>
</dbReference>
<dbReference type="KEGG" id="nlc:EBAPG3_008830"/>
<sequence length="220" mass="24905">MLFGTVNQESTSRGILAFWFNREWNGSELDGNAPIVQWLRNMMNQIEKRHPNQDIGVIGNCLTGSLPLLLLDNMNVKAIVLAQPTLPIPIFYYSDDDRRSLGVSKSELNNAKNNAMDRDAKIYGVRFENDCVSRPEKREVLMKEFGGRYIDAQVRESEYMTPEQCATQDCAKAHSILIGEWNAGKKCSPSEVRRKEVREFLKSPSTFTPGSLPTCTESDH</sequence>
<proteinExistence type="predicted"/>
<keyword evidence="2" id="KW-1185">Reference proteome</keyword>
<dbReference type="Proteomes" id="UP000012179">
    <property type="component" value="Chromosome"/>
</dbReference>
<gene>
    <name evidence="1" type="ORF">EBAPG3_008830</name>
</gene>
<accession>A0A1W6SQ14</accession>
<evidence type="ECO:0000313" key="1">
    <source>
        <dbReference type="EMBL" id="ARO87862.1"/>
    </source>
</evidence>
<evidence type="ECO:0000313" key="2">
    <source>
        <dbReference type="Proteomes" id="UP000012179"/>
    </source>
</evidence>
<organism evidence="1 2">
    <name type="scientific">Nitrosospira lacus</name>
    <dbReference type="NCBI Taxonomy" id="1288494"/>
    <lineage>
        <taxon>Bacteria</taxon>
        <taxon>Pseudomonadati</taxon>
        <taxon>Pseudomonadota</taxon>
        <taxon>Betaproteobacteria</taxon>
        <taxon>Nitrosomonadales</taxon>
        <taxon>Nitrosomonadaceae</taxon>
        <taxon>Nitrosospira</taxon>
    </lineage>
</organism>
<dbReference type="AlphaFoldDB" id="A0A1W6SQ14"/>